<dbReference type="AlphaFoldDB" id="A0AAV9IGU4"/>
<dbReference type="EMBL" id="JANCYU010000042">
    <property type="protein sequence ID" value="KAK4526690.1"/>
    <property type="molecule type" value="Genomic_DNA"/>
</dbReference>
<dbReference type="Proteomes" id="UP001300502">
    <property type="component" value="Unassembled WGS sequence"/>
</dbReference>
<evidence type="ECO:0000259" key="1">
    <source>
        <dbReference type="Pfam" id="PF13460"/>
    </source>
</evidence>
<name>A0AAV9IGU4_9RHOD</name>
<accession>A0AAV9IGU4</accession>
<reference evidence="2 3" key="1">
    <citation type="submission" date="2022-07" db="EMBL/GenBank/DDBJ databases">
        <title>Genome-wide signatures of adaptation to extreme environments.</title>
        <authorList>
            <person name="Cho C.H."/>
            <person name="Yoon H.S."/>
        </authorList>
    </citation>
    <scope>NUCLEOTIDE SEQUENCE [LARGE SCALE GENOMIC DNA]</scope>
    <source>
        <strain evidence="2 3">108.79 E11</strain>
    </source>
</reference>
<dbReference type="InterPro" id="IPR044163">
    <property type="entry name" value="SARED1-like"/>
</dbReference>
<dbReference type="InterPro" id="IPR036291">
    <property type="entry name" value="NAD(P)-bd_dom_sf"/>
</dbReference>
<dbReference type="GO" id="GO:0016491">
    <property type="term" value="F:oxidoreductase activity"/>
    <property type="evidence" value="ECO:0007669"/>
    <property type="project" value="InterPro"/>
</dbReference>
<organism evidence="2 3">
    <name type="scientific">Galdieria yellowstonensis</name>
    <dbReference type="NCBI Taxonomy" id="3028027"/>
    <lineage>
        <taxon>Eukaryota</taxon>
        <taxon>Rhodophyta</taxon>
        <taxon>Bangiophyceae</taxon>
        <taxon>Galdieriales</taxon>
        <taxon>Galdieriaceae</taxon>
        <taxon>Galdieria</taxon>
    </lineage>
</organism>
<dbReference type="PANTHER" id="PTHR14194:SF86">
    <property type="entry name" value="OS05G0110300 PROTEIN"/>
    <property type="match status" value="1"/>
</dbReference>
<comment type="caution">
    <text evidence="2">The sequence shown here is derived from an EMBL/GenBank/DDBJ whole genome shotgun (WGS) entry which is preliminary data.</text>
</comment>
<keyword evidence="3" id="KW-1185">Reference proteome</keyword>
<sequence>MTNLPANLLITGASGRTGSLAFKKATSLPDHFHPRGLARSAEKIRSLFDESHQFFVGSILDETVLRQALENCQKLLIATSAVPMLKSNPDGTSKQPPEFFFKEGEEPEQIDWIGQKKQIDVAKESGVDHIVLISSMGVTMKDHPLNRLGNILKWKKQSEDYLMSSGIPYTIIHPGGLIDEAGGRRSLLVGHNDELVNSEHRTIPREDVAEIALQSFLFEEAKFKSFDVVSVPNEKEEKIVRDWKSFFSNT</sequence>
<dbReference type="PANTHER" id="PTHR14194">
    <property type="entry name" value="NITROGEN METABOLIC REGULATION PROTEIN NMR-RELATED"/>
    <property type="match status" value="1"/>
</dbReference>
<dbReference type="SUPFAM" id="SSF51735">
    <property type="entry name" value="NAD(P)-binding Rossmann-fold domains"/>
    <property type="match status" value="1"/>
</dbReference>
<evidence type="ECO:0000313" key="3">
    <source>
        <dbReference type="Proteomes" id="UP001300502"/>
    </source>
</evidence>
<protein>
    <recommendedName>
        <fullName evidence="1">NAD(P)-binding domain-containing protein</fullName>
    </recommendedName>
</protein>
<dbReference type="GO" id="GO:0009507">
    <property type="term" value="C:chloroplast"/>
    <property type="evidence" value="ECO:0007669"/>
    <property type="project" value="TreeGrafter"/>
</dbReference>
<dbReference type="CDD" id="cd05243">
    <property type="entry name" value="SDR_a5"/>
    <property type="match status" value="1"/>
</dbReference>
<proteinExistence type="predicted"/>
<gene>
    <name evidence="2" type="ORF">GAYE_SCF26G4606</name>
</gene>
<dbReference type="InterPro" id="IPR016040">
    <property type="entry name" value="NAD(P)-bd_dom"/>
</dbReference>
<evidence type="ECO:0000313" key="2">
    <source>
        <dbReference type="EMBL" id="KAK4526690.1"/>
    </source>
</evidence>
<dbReference type="Gene3D" id="3.40.50.720">
    <property type="entry name" value="NAD(P)-binding Rossmann-like Domain"/>
    <property type="match status" value="1"/>
</dbReference>
<feature type="domain" description="NAD(P)-binding" evidence="1">
    <location>
        <begin position="12"/>
        <end position="215"/>
    </location>
</feature>
<dbReference type="Pfam" id="PF13460">
    <property type="entry name" value="NAD_binding_10"/>
    <property type="match status" value="1"/>
</dbReference>